<reference evidence="3" key="1">
    <citation type="submission" date="2011-08" db="EMBL/GenBank/DDBJ databases">
        <title>The draft genome of Latimeria chalumnae.</title>
        <authorList>
            <person name="Di Palma F."/>
            <person name="Alfoldi J."/>
            <person name="Johnson J."/>
            <person name="Berlin A."/>
            <person name="Gnerre S."/>
            <person name="Jaffe D."/>
            <person name="MacCallum I."/>
            <person name="Young S."/>
            <person name="Walker B.J."/>
            <person name="Lander E."/>
            <person name="Lindblad-Toh K."/>
        </authorList>
    </citation>
    <scope>NUCLEOTIDE SEQUENCE [LARGE SCALE GENOMIC DNA]</scope>
    <source>
        <strain evidence="3">Wild caught</strain>
    </source>
</reference>
<dbReference type="STRING" id="7897.ENSLACP00000011647"/>
<organism evidence="2 3">
    <name type="scientific">Latimeria chalumnae</name>
    <name type="common">Coelacanth</name>
    <dbReference type="NCBI Taxonomy" id="7897"/>
    <lineage>
        <taxon>Eukaryota</taxon>
        <taxon>Metazoa</taxon>
        <taxon>Chordata</taxon>
        <taxon>Craniata</taxon>
        <taxon>Vertebrata</taxon>
        <taxon>Euteleostomi</taxon>
        <taxon>Coelacanthiformes</taxon>
        <taxon>Coelacanthidae</taxon>
        <taxon>Latimeria</taxon>
    </lineage>
</organism>
<feature type="compositionally biased region" description="Polar residues" evidence="1">
    <location>
        <begin position="1"/>
        <end position="17"/>
    </location>
</feature>
<evidence type="ECO:0000313" key="2">
    <source>
        <dbReference type="Ensembl" id="ENSLACP00000011647.1"/>
    </source>
</evidence>
<protein>
    <submittedName>
        <fullName evidence="2">Uncharacterized protein</fullName>
    </submittedName>
</protein>
<dbReference type="EMBL" id="AFYH01096958">
    <property type="status" value="NOT_ANNOTATED_CDS"/>
    <property type="molecule type" value="Genomic_DNA"/>
</dbReference>
<dbReference type="InParanoid" id="H3APS6"/>
<evidence type="ECO:0000313" key="3">
    <source>
        <dbReference type="Proteomes" id="UP000008672"/>
    </source>
</evidence>
<feature type="compositionally biased region" description="Polar residues" evidence="1">
    <location>
        <begin position="66"/>
        <end position="78"/>
    </location>
</feature>
<feature type="region of interest" description="Disordered" evidence="1">
    <location>
        <begin position="94"/>
        <end position="120"/>
    </location>
</feature>
<reference evidence="2" key="3">
    <citation type="submission" date="2025-09" db="UniProtKB">
        <authorList>
            <consortium name="Ensembl"/>
        </authorList>
    </citation>
    <scope>IDENTIFICATION</scope>
</reference>
<dbReference type="AlphaFoldDB" id="H3APS6"/>
<dbReference type="Proteomes" id="UP000008672">
    <property type="component" value="Unassembled WGS sequence"/>
</dbReference>
<feature type="region of interest" description="Disordered" evidence="1">
    <location>
        <begin position="1"/>
        <end position="81"/>
    </location>
</feature>
<dbReference type="HOGENOM" id="CLU_1859903_0_0_1"/>
<sequence length="145" mass="15405">MNGRSCNLSHRTPNTPQGPGMINGQQIPPIRVHAGTPCPVSTSATPSPSTGNLSNSSHSKMPLNGGLSSSSAPQNGMTDCTIHLPALSPRRQVITNGKPGFQVPPPPMQPVPPHSKPKQQEYGCTFPTNSIKVFLFFKGLRCLQL</sequence>
<accession>H3APS6</accession>
<feature type="compositionally biased region" description="Pro residues" evidence="1">
    <location>
        <begin position="102"/>
        <end position="114"/>
    </location>
</feature>
<evidence type="ECO:0000256" key="1">
    <source>
        <dbReference type="SAM" id="MobiDB-lite"/>
    </source>
</evidence>
<proteinExistence type="predicted"/>
<feature type="compositionally biased region" description="Low complexity" evidence="1">
    <location>
        <begin position="36"/>
        <end position="50"/>
    </location>
</feature>
<dbReference type="Ensembl" id="ENSLACT00000011736.1">
    <property type="protein sequence ID" value="ENSLACP00000011647.1"/>
    <property type="gene ID" value="ENSLACG00000010250.1"/>
</dbReference>
<dbReference type="GeneTree" id="ENSGT00660000097148"/>
<dbReference type="OMA" id="QFERDEC"/>
<name>H3APS6_LATCH</name>
<reference evidence="2" key="2">
    <citation type="submission" date="2025-08" db="UniProtKB">
        <authorList>
            <consortium name="Ensembl"/>
        </authorList>
    </citation>
    <scope>IDENTIFICATION</scope>
</reference>
<keyword evidence="3" id="KW-1185">Reference proteome</keyword>